<dbReference type="Proteomes" id="UP000536179">
    <property type="component" value="Unassembled WGS sequence"/>
</dbReference>
<name>A0A7W5DVB8_9BACT</name>
<dbReference type="PROSITE" id="PS51257">
    <property type="entry name" value="PROKAR_LIPOPROTEIN"/>
    <property type="match status" value="1"/>
</dbReference>
<reference evidence="2 3" key="1">
    <citation type="submission" date="2020-08" db="EMBL/GenBank/DDBJ databases">
        <title>Genomic Encyclopedia of Type Strains, Phase III (KMG-III): the genomes of soil and plant-associated and newly described type strains.</title>
        <authorList>
            <person name="Whitman W."/>
        </authorList>
    </citation>
    <scope>NUCLEOTIDE SEQUENCE [LARGE SCALE GENOMIC DNA]</scope>
    <source>
        <strain evidence="2 3">CECT 8075</strain>
    </source>
</reference>
<protein>
    <submittedName>
        <fullName evidence="2">Uncharacterized protein</fullName>
    </submittedName>
</protein>
<evidence type="ECO:0000313" key="3">
    <source>
        <dbReference type="Proteomes" id="UP000536179"/>
    </source>
</evidence>
<accession>A0A7W5DVB8</accession>
<proteinExistence type="predicted"/>
<organism evidence="2 3">
    <name type="scientific">Aporhodopirellula rubra</name>
    <dbReference type="NCBI Taxonomy" id="980271"/>
    <lineage>
        <taxon>Bacteria</taxon>
        <taxon>Pseudomonadati</taxon>
        <taxon>Planctomycetota</taxon>
        <taxon>Planctomycetia</taxon>
        <taxon>Pirellulales</taxon>
        <taxon>Pirellulaceae</taxon>
        <taxon>Aporhodopirellula</taxon>
    </lineage>
</organism>
<evidence type="ECO:0000313" key="2">
    <source>
        <dbReference type="EMBL" id="MBB3205214.1"/>
    </source>
</evidence>
<keyword evidence="3" id="KW-1185">Reference proteome</keyword>
<keyword evidence="1" id="KW-0732">Signal</keyword>
<feature type="chain" id="PRO_5030762475" evidence="1">
    <location>
        <begin position="27"/>
        <end position="202"/>
    </location>
</feature>
<comment type="caution">
    <text evidence="2">The sequence shown here is derived from an EMBL/GenBank/DDBJ whole genome shotgun (WGS) entry which is preliminary data.</text>
</comment>
<evidence type="ECO:0000256" key="1">
    <source>
        <dbReference type="SAM" id="SignalP"/>
    </source>
</evidence>
<dbReference type="EMBL" id="JACHXU010000003">
    <property type="protein sequence ID" value="MBB3205214.1"/>
    <property type="molecule type" value="Genomic_DNA"/>
</dbReference>
<sequence length="202" mass="21417">MFVVCRFVCILVVLVHSIFGCSMLHACDCRTHEHTIHGDASADESHCDHDGHHHDSGDGCEERHDQESAPSVPVALTIASPFCDCDAKGSIDGGRVSNEGVAVRNAVHPAVAHWVAACPGCQSSPCDGNAPGCHSDVGCSFRLPSDQVFEVVVSLVGFLPYSMSGASPQLASRQIRLWNQHLGQGATSDASARCAALCVWRI</sequence>
<gene>
    <name evidence="2" type="ORF">FHS27_001014</name>
</gene>
<feature type="signal peptide" evidence="1">
    <location>
        <begin position="1"/>
        <end position="26"/>
    </location>
</feature>
<dbReference type="AlphaFoldDB" id="A0A7W5DVB8"/>